<evidence type="ECO:0000313" key="1">
    <source>
        <dbReference type="EMBL" id="MEX6691276.1"/>
    </source>
</evidence>
<protein>
    <submittedName>
        <fullName evidence="1">Uncharacterized protein</fullName>
    </submittedName>
</protein>
<dbReference type="Proteomes" id="UP001560573">
    <property type="component" value="Unassembled WGS sequence"/>
</dbReference>
<proteinExistence type="predicted"/>
<name>A0ABV3ZPR7_9BACT</name>
<reference evidence="1 2" key="1">
    <citation type="submission" date="2023-07" db="EMBL/GenBank/DDBJ databases">
        <authorList>
            <person name="Lian W.-H."/>
        </authorList>
    </citation>
    <scope>NUCLEOTIDE SEQUENCE [LARGE SCALE GENOMIC DNA]</scope>
    <source>
        <strain evidence="1 2">SYSU DXS3180</strain>
    </source>
</reference>
<gene>
    <name evidence="1" type="ORF">QTN47_27450</name>
</gene>
<dbReference type="RefSeq" id="WP_369332691.1">
    <property type="nucleotide sequence ID" value="NZ_JAULBC010000015.1"/>
</dbReference>
<dbReference type="EMBL" id="JAULBC010000015">
    <property type="protein sequence ID" value="MEX6691276.1"/>
    <property type="molecule type" value="Genomic_DNA"/>
</dbReference>
<evidence type="ECO:0000313" key="2">
    <source>
        <dbReference type="Proteomes" id="UP001560573"/>
    </source>
</evidence>
<organism evidence="1 2">
    <name type="scientific">Danxiaibacter flavus</name>
    <dbReference type="NCBI Taxonomy" id="3049108"/>
    <lineage>
        <taxon>Bacteria</taxon>
        <taxon>Pseudomonadati</taxon>
        <taxon>Bacteroidota</taxon>
        <taxon>Chitinophagia</taxon>
        <taxon>Chitinophagales</taxon>
        <taxon>Chitinophagaceae</taxon>
        <taxon>Danxiaibacter</taxon>
    </lineage>
</organism>
<sequence>MKPSVHKIQIKAFNKTYNGEIWADPLVKPALWPYRWCVVMDDCSTFLIEKKGDEWIALTDMNSGLLAKIGKCVDGLLGFYIK</sequence>
<comment type="caution">
    <text evidence="1">The sequence shown here is derived from an EMBL/GenBank/DDBJ whole genome shotgun (WGS) entry which is preliminary data.</text>
</comment>
<accession>A0ABV3ZPR7</accession>
<keyword evidence="2" id="KW-1185">Reference proteome</keyword>